<dbReference type="RefSeq" id="WP_145170347.1">
    <property type="nucleotide sequence ID" value="NZ_CP036525.1"/>
</dbReference>
<protein>
    <submittedName>
        <fullName evidence="2">Cupin domain protein</fullName>
    </submittedName>
</protein>
<dbReference type="EMBL" id="CP036525">
    <property type="protein sequence ID" value="QDT04629.1"/>
    <property type="molecule type" value="Genomic_DNA"/>
</dbReference>
<sequence length="116" mass="13081">MQIPQDGNLFAGTDQVLPQELIEVVAGSANQSLRIKRIVSHGQATPPGQWYDQSQHEWVAVIAGEADLRFEDEAVARTMRAGDYVFIHAHRRHRVDRTSDSCPTIWIAVFYDADAY</sequence>
<keyword evidence="3" id="KW-1185">Reference proteome</keyword>
<dbReference type="CDD" id="cd06981">
    <property type="entry name" value="cupin_reut_a1446"/>
    <property type="match status" value="1"/>
</dbReference>
<reference evidence="2 3" key="1">
    <citation type="submission" date="2019-02" db="EMBL/GenBank/DDBJ databases">
        <title>Deep-cultivation of Planctomycetes and their phenomic and genomic characterization uncovers novel biology.</title>
        <authorList>
            <person name="Wiegand S."/>
            <person name="Jogler M."/>
            <person name="Boedeker C."/>
            <person name="Pinto D."/>
            <person name="Vollmers J."/>
            <person name="Rivas-Marin E."/>
            <person name="Kohn T."/>
            <person name="Peeters S.H."/>
            <person name="Heuer A."/>
            <person name="Rast P."/>
            <person name="Oberbeckmann S."/>
            <person name="Bunk B."/>
            <person name="Jeske O."/>
            <person name="Meyerdierks A."/>
            <person name="Storesund J.E."/>
            <person name="Kallscheuer N."/>
            <person name="Luecker S."/>
            <person name="Lage O.M."/>
            <person name="Pohl T."/>
            <person name="Merkel B.J."/>
            <person name="Hornburger P."/>
            <person name="Mueller R.-W."/>
            <person name="Bruemmer F."/>
            <person name="Labrenz M."/>
            <person name="Spormann A.M."/>
            <person name="Op den Camp H."/>
            <person name="Overmann J."/>
            <person name="Amann R."/>
            <person name="Jetten M.S.M."/>
            <person name="Mascher T."/>
            <person name="Medema M.H."/>
            <person name="Devos D.P."/>
            <person name="Kaster A.-K."/>
            <person name="Ovreas L."/>
            <person name="Rohde M."/>
            <person name="Galperin M.Y."/>
            <person name="Jogler C."/>
        </authorList>
    </citation>
    <scope>NUCLEOTIDE SEQUENCE [LARGE SCALE GENOMIC DNA]</scope>
    <source>
        <strain evidence="2 3">K22_7</strain>
    </source>
</reference>
<organism evidence="2 3">
    <name type="scientific">Rubripirellula lacrimiformis</name>
    <dbReference type="NCBI Taxonomy" id="1930273"/>
    <lineage>
        <taxon>Bacteria</taxon>
        <taxon>Pseudomonadati</taxon>
        <taxon>Planctomycetota</taxon>
        <taxon>Planctomycetia</taxon>
        <taxon>Pirellulales</taxon>
        <taxon>Pirellulaceae</taxon>
        <taxon>Rubripirellula</taxon>
    </lineage>
</organism>
<dbReference type="InterPro" id="IPR013096">
    <property type="entry name" value="Cupin_2"/>
</dbReference>
<evidence type="ECO:0000313" key="3">
    <source>
        <dbReference type="Proteomes" id="UP000318538"/>
    </source>
</evidence>
<dbReference type="Gene3D" id="2.60.120.10">
    <property type="entry name" value="Jelly Rolls"/>
    <property type="match status" value="1"/>
</dbReference>
<dbReference type="KEGG" id="rlc:K227x_30220"/>
<feature type="domain" description="Cupin type-2" evidence="1">
    <location>
        <begin position="52"/>
        <end position="110"/>
    </location>
</feature>
<dbReference type="SUPFAM" id="SSF51182">
    <property type="entry name" value="RmlC-like cupins"/>
    <property type="match status" value="1"/>
</dbReference>
<dbReference type="InterPro" id="IPR011051">
    <property type="entry name" value="RmlC_Cupin_sf"/>
</dbReference>
<evidence type="ECO:0000313" key="2">
    <source>
        <dbReference type="EMBL" id="QDT04629.1"/>
    </source>
</evidence>
<name>A0A517NBW2_9BACT</name>
<accession>A0A517NBW2</accession>
<dbReference type="OrthoDB" id="9798585at2"/>
<dbReference type="AlphaFoldDB" id="A0A517NBW2"/>
<gene>
    <name evidence="2" type="ORF">K227x_30220</name>
</gene>
<evidence type="ECO:0000259" key="1">
    <source>
        <dbReference type="Pfam" id="PF07883"/>
    </source>
</evidence>
<dbReference type="Proteomes" id="UP000318538">
    <property type="component" value="Chromosome"/>
</dbReference>
<dbReference type="InterPro" id="IPR014710">
    <property type="entry name" value="RmlC-like_jellyroll"/>
</dbReference>
<dbReference type="Pfam" id="PF07883">
    <property type="entry name" value="Cupin_2"/>
    <property type="match status" value="1"/>
</dbReference>
<proteinExistence type="predicted"/>